<dbReference type="CDD" id="cd00060">
    <property type="entry name" value="FHA"/>
    <property type="match status" value="1"/>
</dbReference>
<feature type="region of interest" description="Disordered" evidence="2">
    <location>
        <begin position="213"/>
        <end position="265"/>
    </location>
</feature>
<keyword evidence="4" id="KW-1185">Reference proteome</keyword>
<feature type="coiled-coil region" evidence="1">
    <location>
        <begin position="385"/>
        <end position="468"/>
    </location>
</feature>
<dbReference type="SUPFAM" id="SSF49879">
    <property type="entry name" value="SMAD/FHA domain"/>
    <property type="match status" value="1"/>
</dbReference>
<protein>
    <submittedName>
        <fullName evidence="3">Chromosome partition protein Smc</fullName>
    </submittedName>
</protein>
<dbReference type="Gene3D" id="2.60.200.20">
    <property type="match status" value="1"/>
</dbReference>
<comment type="caution">
    <text evidence="3">The sequence shown here is derived from an EMBL/GenBank/DDBJ whole genome shotgun (WGS) entry which is preliminary data.</text>
</comment>
<feature type="compositionally biased region" description="Low complexity" evidence="2">
    <location>
        <begin position="687"/>
        <end position="697"/>
    </location>
</feature>
<organism evidence="3 4">
    <name type="scientific">Botrimarina colliarenosi</name>
    <dbReference type="NCBI Taxonomy" id="2528001"/>
    <lineage>
        <taxon>Bacteria</taxon>
        <taxon>Pseudomonadati</taxon>
        <taxon>Planctomycetota</taxon>
        <taxon>Planctomycetia</taxon>
        <taxon>Pirellulales</taxon>
        <taxon>Lacipirellulaceae</taxon>
        <taxon>Botrimarina</taxon>
    </lineage>
</organism>
<sequence>MSTTTFCVAEAKTGPTPPRDCTDPVLARLGLLGQDGSCVAYLDESAHTIGGGPRCSVRLDGPGLRPLHCVVTPGESGPVVRRWASETRLNGADFSEARLAPGDCLRVGSVDLEVVSIDVIEKTEPTEPAAAVPTTADLPADADLPATAELPVAPTEIGDELVVVSPEVDAPTSLAEVTSEWLDNSVDLLEKARAIDLASGDDPAIPSHLLKPWTPAATASTPPAEEVDDPFRLDEPSPWDALLSTPETSTPEAELPSDPNELNEAAAPRLPGFVEAAPASEESDPWRLEAVTPHPVEPTPSFDPSAAALFSAAAEEKDVVDESLFDSLPVIEESLEEVSAVEDADSVETAAMPAFAADGHAADVARLRQRLSSYRPRVRRMVAALRNERQQADGLGATLAELQERAEQAVAAADEANGETERLAEQLHLSQTKRVDAEAALQNALQRAEELQYRVDDLEAALAEASFALAEQVESSVIAPSPEPLAAPEPSALLEADVVSAPSNAEDEPTDAVWPEQSDSPASSSPWASTETMNAASEPTKSATRYEDAESFIEPAPEATAESLWGIERLGGESEEVAPESLWETSLEASVEAPSDPLESPATLLDLADTAPSEATAETEPQSLAAADGNDSDESAEAPEPGLVAGLVKDPFAAPVRDEAEAAEAPEPESFIDRFAHMVPDEDEPVEAPAPLADPEPTASNGSVEDESIDDYMRKLMQRVRGGSECEPQSLSTPATQQPTRPLAVAPVVAEAQSNAELEVIAPEQLLSDLSEMRREPTRTVTTDMDALRQLANQSARHAIDVAETRTSREKATLRLTVSAVALGCGALSAITAASPFDLQFAGGLTSALGGGWFGFRTLRSCQATDFDTELKAAVHGKRAR</sequence>
<accession>A0A5C6AJQ3</accession>
<name>A0A5C6AJQ3_9BACT</name>
<feature type="region of interest" description="Disordered" evidence="2">
    <location>
        <begin position="500"/>
        <end position="560"/>
    </location>
</feature>
<dbReference type="InterPro" id="IPR008984">
    <property type="entry name" value="SMAD_FHA_dom_sf"/>
</dbReference>
<feature type="region of interest" description="Disordered" evidence="2">
    <location>
        <begin position="575"/>
        <end position="639"/>
    </location>
</feature>
<feature type="region of interest" description="Disordered" evidence="2">
    <location>
        <begin position="684"/>
        <end position="706"/>
    </location>
</feature>
<evidence type="ECO:0000313" key="4">
    <source>
        <dbReference type="Proteomes" id="UP000317421"/>
    </source>
</evidence>
<reference evidence="3 4" key="1">
    <citation type="submission" date="2019-02" db="EMBL/GenBank/DDBJ databases">
        <title>Deep-cultivation of Planctomycetes and their phenomic and genomic characterization uncovers novel biology.</title>
        <authorList>
            <person name="Wiegand S."/>
            <person name="Jogler M."/>
            <person name="Boedeker C."/>
            <person name="Pinto D."/>
            <person name="Vollmers J."/>
            <person name="Rivas-Marin E."/>
            <person name="Kohn T."/>
            <person name="Peeters S.H."/>
            <person name="Heuer A."/>
            <person name="Rast P."/>
            <person name="Oberbeckmann S."/>
            <person name="Bunk B."/>
            <person name="Jeske O."/>
            <person name="Meyerdierks A."/>
            <person name="Storesund J.E."/>
            <person name="Kallscheuer N."/>
            <person name="Luecker S."/>
            <person name="Lage O.M."/>
            <person name="Pohl T."/>
            <person name="Merkel B.J."/>
            <person name="Hornburger P."/>
            <person name="Mueller R.-W."/>
            <person name="Bruemmer F."/>
            <person name="Labrenz M."/>
            <person name="Spormann A.M."/>
            <person name="Op Den Camp H."/>
            <person name="Overmann J."/>
            <person name="Amann R."/>
            <person name="Jetten M.S.M."/>
            <person name="Mascher T."/>
            <person name="Medema M.H."/>
            <person name="Devos D.P."/>
            <person name="Kaster A.-K."/>
            <person name="Ovreas L."/>
            <person name="Rohde M."/>
            <person name="Galperin M.Y."/>
            <person name="Jogler C."/>
        </authorList>
    </citation>
    <scope>NUCLEOTIDE SEQUENCE [LARGE SCALE GENOMIC DNA]</scope>
    <source>
        <strain evidence="3 4">Pla108</strain>
    </source>
</reference>
<evidence type="ECO:0000256" key="1">
    <source>
        <dbReference type="SAM" id="Coils"/>
    </source>
</evidence>
<dbReference type="RefSeq" id="WP_146442698.1">
    <property type="nucleotide sequence ID" value="NZ_SJPR01000001.1"/>
</dbReference>
<feature type="compositionally biased region" description="Low complexity" evidence="2">
    <location>
        <begin position="518"/>
        <end position="529"/>
    </location>
</feature>
<evidence type="ECO:0000256" key="2">
    <source>
        <dbReference type="SAM" id="MobiDB-lite"/>
    </source>
</evidence>
<dbReference type="AlphaFoldDB" id="A0A5C6AJQ3"/>
<feature type="compositionally biased region" description="Low complexity" evidence="2">
    <location>
        <begin position="213"/>
        <end position="224"/>
    </location>
</feature>
<dbReference type="EMBL" id="SJPR01000001">
    <property type="protein sequence ID" value="TWT99640.1"/>
    <property type="molecule type" value="Genomic_DNA"/>
</dbReference>
<dbReference type="Proteomes" id="UP000317421">
    <property type="component" value="Unassembled WGS sequence"/>
</dbReference>
<evidence type="ECO:0000313" key="3">
    <source>
        <dbReference type="EMBL" id="TWT99640.1"/>
    </source>
</evidence>
<keyword evidence="1" id="KW-0175">Coiled coil</keyword>
<gene>
    <name evidence="3" type="primary">smc_1</name>
    <name evidence="3" type="ORF">Pla108_05830</name>
</gene>
<feature type="compositionally biased region" description="Polar residues" evidence="2">
    <location>
        <begin position="530"/>
        <end position="543"/>
    </location>
</feature>
<proteinExistence type="predicted"/>
<dbReference type="OrthoDB" id="292915at2"/>